<keyword evidence="9" id="KW-1185">Reference proteome</keyword>
<comment type="subcellular location">
    <subcellularLocation>
        <location evidence="1">Mitochondrion</location>
    </subcellularLocation>
</comment>
<dbReference type="GO" id="GO:0005743">
    <property type="term" value="C:mitochondrial inner membrane"/>
    <property type="evidence" value="ECO:0007669"/>
    <property type="project" value="UniProtKB-ARBA"/>
</dbReference>
<dbReference type="PANTHER" id="PTHR12899">
    <property type="entry name" value="39S RIBOSOMAL PROTEIN L18, MITOCHONDRIAL"/>
    <property type="match status" value="1"/>
</dbReference>
<dbReference type="PANTHER" id="PTHR12899:SF3">
    <property type="entry name" value="LARGE RIBOSOMAL SUBUNIT PROTEIN UL18M"/>
    <property type="match status" value="1"/>
</dbReference>
<dbReference type="Proteomes" id="UP001174909">
    <property type="component" value="Unassembled WGS sequence"/>
</dbReference>
<comment type="caution">
    <text evidence="8">The sequence shown here is derived from an EMBL/GenBank/DDBJ whole genome shotgun (WGS) entry which is preliminary data.</text>
</comment>
<dbReference type="GO" id="GO:0005840">
    <property type="term" value="C:ribosome"/>
    <property type="evidence" value="ECO:0007669"/>
    <property type="project" value="UniProtKB-KW"/>
</dbReference>
<evidence type="ECO:0000313" key="9">
    <source>
        <dbReference type="Proteomes" id="UP001174909"/>
    </source>
</evidence>
<evidence type="ECO:0000256" key="6">
    <source>
        <dbReference type="ARBA" id="ARBA00069051"/>
    </source>
</evidence>
<proteinExistence type="inferred from homology"/>
<dbReference type="GO" id="GO:0008097">
    <property type="term" value="F:5S rRNA binding"/>
    <property type="evidence" value="ECO:0007669"/>
    <property type="project" value="TreeGrafter"/>
</dbReference>
<evidence type="ECO:0000313" key="8">
    <source>
        <dbReference type="EMBL" id="CAI8026883.1"/>
    </source>
</evidence>
<evidence type="ECO:0000256" key="1">
    <source>
        <dbReference type="ARBA" id="ARBA00004173"/>
    </source>
</evidence>
<evidence type="ECO:0000256" key="2">
    <source>
        <dbReference type="ARBA" id="ARBA00007116"/>
    </source>
</evidence>
<dbReference type="EMBL" id="CASHTH010002244">
    <property type="protein sequence ID" value="CAI8026883.1"/>
    <property type="molecule type" value="Genomic_DNA"/>
</dbReference>
<protein>
    <recommendedName>
        <fullName evidence="6">Large ribosomal subunit protein uL18m</fullName>
    </recommendedName>
    <alternativeName>
        <fullName evidence="7">39S ribosomal protein L18, mitochondrial</fullName>
    </alternativeName>
</protein>
<gene>
    <name evidence="8" type="ORF">GBAR_LOCUS15403</name>
</gene>
<evidence type="ECO:0000256" key="4">
    <source>
        <dbReference type="ARBA" id="ARBA00023128"/>
    </source>
</evidence>
<dbReference type="GO" id="GO:0006412">
    <property type="term" value="P:translation"/>
    <property type="evidence" value="ECO:0007669"/>
    <property type="project" value="InterPro"/>
</dbReference>
<keyword evidence="4" id="KW-0496">Mitochondrion</keyword>
<name>A0AA35SCY0_GEOBA</name>
<dbReference type="InterPro" id="IPR005484">
    <property type="entry name" value="Ribosomal_uL18_bac/plant/anim"/>
</dbReference>
<dbReference type="CDD" id="cd00432">
    <property type="entry name" value="Ribosomal_L18_L5e"/>
    <property type="match status" value="1"/>
</dbReference>
<dbReference type="GO" id="GO:1990904">
    <property type="term" value="C:ribonucleoprotein complex"/>
    <property type="evidence" value="ECO:0007669"/>
    <property type="project" value="UniProtKB-KW"/>
</dbReference>
<dbReference type="InterPro" id="IPR057268">
    <property type="entry name" value="Ribosomal_L18"/>
</dbReference>
<keyword evidence="3 8" id="KW-0689">Ribosomal protein</keyword>
<dbReference type="Gene3D" id="3.30.420.80">
    <property type="entry name" value="Ribosomal protein S11"/>
    <property type="match status" value="1"/>
</dbReference>
<evidence type="ECO:0000256" key="3">
    <source>
        <dbReference type="ARBA" id="ARBA00022980"/>
    </source>
</evidence>
<sequence>MSTVRALTLLPNTRRLGSTVATPTLLQSNSSIIRTSMNIRYHSKEAASGAGRDEEHVNHAAKELGVTRYHCNRNPRSLELLGMADKPKGFQTARRRVDYYHRLVFIPTSRHSSAYVNHNAGTKVVEASTAELCIARHLYKTSDVAAAYNVGRVVALRCREMGLNRIMWEHKPDRNHKRVKAFLSGVREQGLILNEPKVRHSLPPPGTLPK</sequence>
<keyword evidence="5" id="KW-0687">Ribonucleoprotein</keyword>
<organism evidence="8 9">
    <name type="scientific">Geodia barretti</name>
    <name type="common">Barrett's horny sponge</name>
    <dbReference type="NCBI Taxonomy" id="519541"/>
    <lineage>
        <taxon>Eukaryota</taxon>
        <taxon>Metazoa</taxon>
        <taxon>Porifera</taxon>
        <taxon>Demospongiae</taxon>
        <taxon>Heteroscleromorpha</taxon>
        <taxon>Tetractinellida</taxon>
        <taxon>Astrophorina</taxon>
        <taxon>Geodiidae</taxon>
        <taxon>Geodia</taxon>
    </lineage>
</organism>
<dbReference type="Pfam" id="PF00861">
    <property type="entry name" value="Ribosomal_L18p"/>
    <property type="match status" value="1"/>
</dbReference>
<evidence type="ECO:0000256" key="5">
    <source>
        <dbReference type="ARBA" id="ARBA00023274"/>
    </source>
</evidence>
<evidence type="ECO:0000256" key="7">
    <source>
        <dbReference type="ARBA" id="ARBA00082661"/>
    </source>
</evidence>
<dbReference type="SUPFAM" id="SSF53137">
    <property type="entry name" value="Translational machinery components"/>
    <property type="match status" value="1"/>
</dbReference>
<comment type="similarity">
    <text evidence="2">Belongs to the universal ribosomal protein uL18 family.</text>
</comment>
<dbReference type="InterPro" id="IPR036967">
    <property type="entry name" value="Ribosomal_uS11_sf"/>
</dbReference>
<dbReference type="FunFam" id="3.30.420.80:FF:000005">
    <property type="entry name" value="39S ribosomal protein L18, mitochondrial"/>
    <property type="match status" value="1"/>
</dbReference>
<dbReference type="AlphaFoldDB" id="A0AA35SCY0"/>
<reference evidence="8" key="1">
    <citation type="submission" date="2023-03" db="EMBL/GenBank/DDBJ databases">
        <authorList>
            <person name="Steffen K."/>
            <person name="Cardenas P."/>
        </authorList>
    </citation>
    <scope>NUCLEOTIDE SEQUENCE</scope>
</reference>
<dbReference type="GO" id="GO:0003735">
    <property type="term" value="F:structural constituent of ribosome"/>
    <property type="evidence" value="ECO:0007669"/>
    <property type="project" value="InterPro"/>
</dbReference>
<accession>A0AA35SCY0</accession>